<name>A0A8I1WD22_BACIU</name>
<dbReference type="Proteomes" id="UP000665181">
    <property type="component" value="Unassembled WGS sequence"/>
</dbReference>
<dbReference type="EMBL" id="JAGFPW010000005">
    <property type="protein sequence ID" value="MBO3794179.1"/>
    <property type="molecule type" value="Genomic_DNA"/>
</dbReference>
<comment type="caution">
    <text evidence="1">The sequence shown here is derived from an EMBL/GenBank/DDBJ whole genome shotgun (WGS) entry which is preliminary data.</text>
</comment>
<dbReference type="AlphaFoldDB" id="A0A8I1WD22"/>
<protein>
    <submittedName>
        <fullName evidence="1">Uncharacterized protein</fullName>
    </submittedName>
</protein>
<organism evidence="1 2">
    <name type="scientific">Bacillus subtilis</name>
    <dbReference type="NCBI Taxonomy" id="1423"/>
    <lineage>
        <taxon>Bacteria</taxon>
        <taxon>Bacillati</taxon>
        <taxon>Bacillota</taxon>
        <taxon>Bacilli</taxon>
        <taxon>Bacillales</taxon>
        <taxon>Bacillaceae</taxon>
        <taxon>Bacillus</taxon>
    </lineage>
</organism>
<gene>
    <name evidence="1" type="ORF">J5227_07635</name>
</gene>
<reference evidence="1" key="1">
    <citation type="submission" date="2021-03" db="EMBL/GenBank/DDBJ databases">
        <title>Isolation of Bacillus subtilis from fermented food sample.</title>
        <authorList>
            <person name="Lakshmanan V."/>
            <person name="Athira K."/>
            <person name="Rajagopal K."/>
        </authorList>
    </citation>
    <scope>NUCLEOTIDE SEQUENCE</scope>
    <source>
        <strain evidence="1">S1</strain>
    </source>
</reference>
<evidence type="ECO:0000313" key="1">
    <source>
        <dbReference type="EMBL" id="MBO3794179.1"/>
    </source>
</evidence>
<sequence length="247" mass="28859">MNLESSIKDVINQKLEDGTVNQIVEEQFVKGLNKSLESLFSSYGDVTRLIEKQLKSVIIPYLENYDYSRYITKLDGVLTEVLKVSSLENKQLLENFKELMPAKDDIEKTIKVTDLFEQWMKYVANNVETDGLEVYFDDEPAYENVDVTFDVIYDESPSWSSFEHARIVFECEHDEDMNVEIKISRWKEKETWDIDYKAIHNISSLRHLDEFEILLMKLTQNSTNLILNSVAESDCVRPEQEPEPTFS</sequence>
<dbReference type="RefSeq" id="WP_163190081.1">
    <property type="nucleotide sequence ID" value="NZ_JAGFPW010000005.1"/>
</dbReference>
<evidence type="ECO:0000313" key="2">
    <source>
        <dbReference type="Proteomes" id="UP000665181"/>
    </source>
</evidence>
<accession>A0A8I1WD22</accession>
<proteinExistence type="predicted"/>